<dbReference type="InterPro" id="IPR029052">
    <property type="entry name" value="Metallo-depent_PP-like"/>
</dbReference>
<comment type="similarity">
    <text evidence="4">Belongs to the cyclic nucleotide phosphodiesterase class-III family.</text>
</comment>
<keyword evidence="1" id="KW-0479">Metal-binding</keyword>
<keyword evidence="2" id="KW-0378">Hydrolase</keyword>
<protein>
    <submittedName>
        <fullName evidence="6">Metallophosphoesterase</fullName>
    </submittedName>
</protein>
<gene>
    <name evidence="6" type="ORF">HN018_18625</name>
</gene>
<dbReference type="AlphaFoldDB" id="A0A6M8HTW5"/>
<dbReference type="SUPFAM" id="SSF56300">
    <property type="entry name" value="Metallo-dependent phosphatases"/>
    <property type="match status" value="1"/>
</dbReference>
<proteinExistence type="inferred from homology"/>
<dbReference type="GO" id="GO:0046872">
    <property type="term" value="F:metal ion binding"/>
    <property type="evidence" value="ECO:0007669"/>
    <property type="project" value="UniProtKB-KW"/>
</dbReference>
<evidence type="ECO:0000259" key="5">
    <source>
        <dbReference type="Pfam" id="PF00149"/>
    </source>
</evidence>
<dbReference type="PANTHER" id="PTHR42988">
    <property type="entry name" value="PHOSPHOHYDROLASE"/>
    <property type="match status" value="1"/>
</dbReference>
<feature type="domain" description="Calcineurin-like phosphoesterase" evidence="5">
    <location>
        <begin position="5"/>
        <end position="230"/>
    </location>
</feature>
<keyword evidence="7" id="KW-1185">Reference proteome</keyword>
<dbReference type="InterPro" id="IPR004843">
    <property type="entry name" value="Calcineurin-like_PHP"/>
</dbReference>
<evidence type="ECO:0000256" key="3">
    <source>
        <dbReference type="ARBA" id="ARBA00023004"/>
    </source>
</evidence>
<organism evidence="6 7">
    <name type="scientific">Lichenicola cladoniae</name>
    <dbReference type="NCBI Taxonomy" id="1484109"/>
    <lineage>
        <taxon>Bacteria</taxon>
        <taxon>Pseudomonadati</taxon>
        <taxon>Pseudomonadota</taxon>
        <taxon>Alphaproteobacteria</taxon>
        <taxon>Acetobacterales</taxon>
        <taxon>Acetobacteraceae</taxon>
        <taxon>Lichenicola</taxon>
    </lineage>
</organism>
<name>A0A6M8HTW5_9PROT</name>
<dbReference type="KEGG" id="lck:HN018_18625"/>
<keyword evidence="3" id="KW-0408">Iron</keyword>
<dbReference type="RefSeq" id="WP_171835122.1">
    <property type="nucleotide sequence ID" value="NZ_CP053708.1"/>
</dbReference>
<evidence type="ECO:0000256" key="2">
    <source>
        <dbReference type="ARBA" id="ARBA00022801"/>
    </source>
</evidence>
<evidence type="ECO:0000256" key="1">
    <source>
        <dbReference type="ARBA" id="ARBA00022723"/>
    </source>
</evidence>
<dbReference type="Pfam" id="PF00149">
    <property type="entry name" value="Metallophos"/>
    <property type="match status" value="1"/>
</dbReference>
<dbReference type="EMBL" id="CP053708">
    <property type="protein sequence ID" value="QKE91782.1"/>
    <property type="molecule type" value="Genomic_DNA"/>
</dbReference>
<evidence type="ECO:0000256" key="4">
    <source>
        <dbReference type="ARBA" id="ARBA00025742"/>
    </source>
</evidence>
<dbReference type="Proteomes" id="UP000500767">
    <property type="component" value="Chromosome"/>
</dbReference>
<accession>A0A6M8HTW5</accession>
<evidence type="ECO:0000313" key="7">
    <source>
        <dbReference type="Proteomes" id="UP000500767"/>
    </source>
</evidence>
<dbReference type="GO" id="GO:0016787">
    <property type="term" value="F:hydrolase activity"/>
    <property type="evidence" value="ECO:0007669"/>
    <property type="project" value="UniProtKB-KW"/>
</dbReference>
<sequence length="311" mass="33588">MTFSLAHLTDPHLPLPGRMPPLFHLRPKQELALLSWRRKRRLISTTVPLEALLADLEAQAPDHLAVTGDLVNLAAPAEMAAARCWLERLGEPDRVSVVPGNHDCTVPAPWPDGIGQWEPWMRGDADPGPGAAPRFPFLRRRGPLALICLSSAVPTPLFLASGRVGPQQLLQAGAWLQQTARDGLFRVVLIHHPPVIGEGGRRKALRDRSGLAGLLRRHGAELVLHGHHHVSRLAFLPGPAGPIPVIGLPSASAGLARPELARWHLHGVERDGAGWRLTTTARRYDPSSGQFRAAGSWTLRIDSAGPAGPGQ</sequence>
<reference evidence="6 7" key="1">
    <citation type="journal article" date="2014" name="World J. Microbiol. Biotechnol.">
        <title>Biodiversity and physiological characteristics of Antarctic and Arctic lichens-associated bacteria.</title>
        <authorList>
            <person name="Lee Y.M."/>
            <person name="Kim E.H."/>
            <person name="Lee H.K."/>
            <person name="Hong S.G."/>
        </authorList>
    </citation>
    <scope>NUCLEOTIDE SEQUENCE [LARGE SCALE GENOMIC DNA]</scope>
    <source>
        <strain evidence="6 7">PAMC 26569</strain>
    </source>
</reference>
<dbReference type="Gene3D" id="3.60.21.10">
    <property type="match status" value="1"/>
</dbReference>
<evidence type="ECO:0000313" key="6">
    <source>
        <dbReference type="EMBL" id="QKE91782.1"/>
    </source>
</evidence>
<dbReference type="PANTHER" id="PTHR42988:SF2">
    <property type="entry name" value="CYCLIC NUCLEOTIDE PHOSPHODIESTERASE CBUA0032-RELATED"/>
    <property type="match status" value="1"/>
</dbReference>
<dbReference type="InterPro" id="IPR050884">
    <property type="entry name" value="CNP_phosphodiesterase-III"/>
</dbReference>